<organism evidence="1 2">
    <name type="scientific">Fusarium acutatum</name>
    <dbReference type="NCBI Taxonomy" id="78861"/>
    <lineage>
        <taxon>Eukaryota</taxon>
        <taxon>Fungi</taxon>
        <taxon>Dikarya</taxon>
        <taxon>Ascomycota</taxon>
        <taxon>Pezizomycotina</taxon>
        <taxon>Sordariomycetes</taxon>
        <taxon>Hypocreomycetidae</taxon>
        <taxon>Hypocreales</taxon>
        <taxon>Nectriaceae</taxon>
        <taxon>Fusarium</taxon>
        <taxon>Fusarium fujikuroi species complex</taxon>
    </lineage>
</organism>
<comment type="caution">
    <text evidence="1">The sequence shown here is derived from an EMBL/GenBank/DDBJ whole genome shotgun (WGS) entry which is preliminary data.</text>
</comment>
<gene>
    <name evidence="1" type="ORF">FACUT_2986</name>
</gene>
<reference evidence="1 2" key="1">
    <citation type="submission" date="2020-01" db="EMBL/GenBank/DDBJ databases">
        <title>Identification and distribution of gene clusters putatively required for synthesis of sphingolipid metabolism inhibitors in phylogenetically diverse species of the filamentous fungus Fusarium.</title>
        <authorList>
            <person name="Kim H.-S."/>
            <person name="Busman M."/>
            <person name="Brown D.W."/>
            <person name="Divon H."/>
            <person name="Uhlig S."/>
            <person name="Proctor R.H."/>
        </authorList>
    </citation>
    <scope>NUCLEOTIDE SEQUENCE [LARGE SCALE GENOMIC DNA]</scope>
    <source>
        <strain evidence="1 2">NRRL 13308</strain>
    </source>
</reference>
<proteinExistence type="predicted"/>
<dbReference type="OrthoDB" id="4636359at2759"/>
<evidence type="ECO:0000313" key="2">
    <source>
        <dbReference type="Proteomes" id="UP000536711"/>
    </source>
</evidence>
<sequence>MDPFNSLPAEVRIKILGSIPSYATTARLIRASPIMLAQYTTTESNNLREYLSQLVGTDVNDHDLLQDALAIIYVSETYHQDNICDLVREWKAKTLPLPFNRGDNGMITKVRLLFERMSEFIDDYLSKATAQNTAEEYLQGPRRTYIDTVDPRRITLHDLNPQERLRFFQAFIKFEVLCKLSSQQVRDARTTIRLKLPLELSSWEKEALMCVYEYMRASYSAMFAQCVGAQTFKDYKKTCDHLRQIEREKAFFVETLCYDPRYPFLRDKFPKYAADFPKSLPWYGFDVLSHLMKVAKAEHEPMWIAKMCSRYDRKSYDWGPHIVRRIKEDSSLEELNPRRHSRAEIEANQIKRAQRTIHQQRAWVFFDDARLCPGQEAHFPTEEEVKTEEARLKNERIMSTRKQWEEYFAKKRSNHPWYKSPITKCDSDSYTKAKKIQEDTEIYDGGLTPPPFFALPKARHRG</sequence>
<dbReference type="Proteomes" id="UP000536711">
    <property type="component" value="Unassembled WGS sequence"/>
</dbReference>
<accession>A0A8H4NX13</accession>
<name>A0A8H4NX13_9HYPO</name>
<keyword evidence="2" id="KW-1185">Reference proteome</keyword>
<evidence type="ECO:0000313" key="1">
    <source>
        <dbReference type="EMBL" id="KAF4440957.1"/>
    </source>
</evidence>
<dbReference type="EMBL" id="JAADJF010000063">
    <property type="protein sequence ID" value="KAF4440957.1"/>
    <property type="molecule type" value="Genomic_DNA"/>
</dbReference>
<dbReference type="AlphaFoldDB" id="A0A8H4NX13"/>
<protein>
    <submittedName>
        <fullName evidence="1">Uncharacterized protein</fullName>
    </submittedName>
</protein>